<proteinExistence type="inferred from homology"/>
<evidence type="ECO:0000256" key="6">
    <source>
        <dbReference type="ARBA" id="ARBA00022989"/>
    </source>
</evidence>
<keyword evidence="9" id="KW-0645">Protease</keyword>
<dbReference type="Pfam" id="PF06750">
    <property type="entry name" value="A24_N_bact"/>
    <property type="match status" value="1"/>
</dbReference>
<sequence>MIAVAAAVLGLLVGSFLNVVVHRVPRGESVVRPPSRCPGCGAGIRARHNVPVLGWLLLRGRCAGCGGRISVRYPLVELGTAGLFAVLALRLPLPDLPAFLYLAAAGLALALIDVDTRRLPNALVLPAYPVLAVLLTASAWWQGDWWSLARAAVGGAALFGGYLLLAVVYPAGMGFGDVRLAGVLGGILAYLSWSALVIGAFAAFLLGAVAGVAVLASGGGRKTALPFGPFMLGGALLAVFAAGPLGTAYGELVGAIAR</sequence>
<comment type="subcellular location">
    <subcellularLocation>
        <location evidence="1">Cell inner membrane</location>
        <topology evidence="1">Multi-pass membrane protein</topology>
    </subcellularLocation>
    <subcellularLocation>
        <location evidence="9">Cell membrane</location>
        <topology evidence="9">Multi-pass membrane protein</topology>
    </subcellularLocation>
</comment>
<evidence type="ECO:0000256" key="9">
    <source>
        <dbReference type="RuleBase" id="RU003794"/>
    </source>
</evidence>
<dbReference type="EC" id="2.1.1.-" evidence="9"/>
<dbReference type="Pfam" id="PF01478">
    <property type="entry name" value="Peptidase_A24"/>
    <property type="match status" value="1"/>
</dbReference>
<dbReference type="InterPro" id="IPR000045">
    <property type="entry name" value="Prepilin_IV_endopep_pep"/>
</dbReference>
<accession>A0ABY8XF15</accession>
<keyword evidence="4" id="KW-0997">Cell inner membrane</keyword>
<keyword evidence="5 9" id="KW-0812">Transmembrane</keyword>
<evidence type="ECO:0000256" key="1">
    <source>
        <dbReference type="ARBA" id="ARBA00004429"/>
    </source>
</evidence>
<evidence type="ECO:0000256" key="3">
    <source>
        <dbReference type="ARBA" id="ARBA00022475"/>
    </source>
</evidence>
<dbReference type="RefSeq" id="WP_285450807.1">
    <property type="nucleotide sequence ID" value="NZ_CP127173.1"/>
</dbReference>
<keyword evidence="9" id="KW-0489">Methyltransferase</keyword>
<keyword evidence="9" id="KW-0378">Hydrolase</keyword>
<evidence type="ECO:0000256" key="8">
    <source>
        <dbReference type="RuleBase" id="RU003793"/>
    </source>
</evidence>
<keyword evidence="9" id="KW-0808">Transferase</keyword>
<dbReference type="InterPro" id="IPR014032">
    <property type="entry name" value="Peptidase_A24A_bac"/>
</dbReference>
<evidence type="ECO:0000256" key="4">
    <source>
        <dbReference type="ARBA" id="ARBA00022519"/>
    </source>
</evidence>
<dbReference type="InterPro" id="IPR050882">
    <property type="entry name" value="Prepilin_peptidase/N-MTase"/>
</dbReference>
<reference evidence="13 14" key="1">
    <citation type="submission" date="2023-06" db="EMBL/GenBank/DDBJ databases">
        <authorList>
            <person name="Oyuntsetseg B."/>
            <person name="Kim S.B."/>
        </authorList>
    </citation>
    <scope>NUCLEOTIDE SEQUENCE [LARGE SCALE GENOMIC DNA]</scope>
    <source>
        <strain evidence="13 14">2-2</strain>
    </source>
</reference>
<keyword evidence="3" id="KW-1003">Cell membrane</keyword>
<feature type="domain" description="Prepilin type IV endopeptidase peptidase" evidence="11">
    <location>
        <begin position="101"/>
        <end position="211"/>
    </location>
</feature>
<keyword evidence="7 10" id="KW-0472">Membrane</keyword>
<evidence type="ECO:0000313" key="14">
    <source>
        <dbReference type="Proteomes" id="UP001227101"/>
    </source>
</evidence>
<evidence type="ECO:0000256" key="2">
    <source>
        <dbReference type="ARBA" id="ARBA00005801"/>
    </source>
</evidence>
<evidence type="ECO:0000256" key="7">
    <source>
        <dbReference type="ARBA" id="ARBA00023136"/>
    </source>
</evidence>
<keyword evidence="14" id="KW-1185">Reference proteome</keyword>
<feature type="transmembrane region" description="Helical" evidence="10">
    <location>
        <begin position="121"/>
        <end position="141"/>
    </location>
</feature>
<feature type="transmembrane region" description="Helical" evidence="10">
    <location>
        <begin position="96"/>
        <end position="114"/>
    </location>
</feature>
<feature type="transmembrane region" description="Helical" evidence="10">
    <location>
        <begin position="227"/>
        <end position="249"/>
    </location>
</feature>
<protein>
    <recommendedName>
        <fullName evidence="9">Prepilin leader peptidase/N-methyltransferase</fullName>
        <ecNumber evidence="9">2.1.1.-</ecNumber>
        <ecNumber evidence="9">3.4.23.43</ecNumber>
    </recommendedName>
</protein>
<feature type="domain" description="Prepilin peptidase A24 N-terminal" evidence="12">
    <location>
        <begin position="8"/>
        <end position="90"/>
    </location>
</feature>
<feature type="transmembrane region" description="Helical" evidence="10">
    <location>
        <begin position="190"/>
        <end position="215"/>
    </location>
</feature>
<evidence type="ECO:0000259" key="11">
    <source>
        <dbReference type="Pfam" id="PF01478"/>
    </source>
</evidence>
<dbReference type="Gene3D" id="1.20.120.1220">
    <property type="match status" value="1"/>
</dbReference>
<dbReference type="InterPro" id="IPR010627">
    <property type="entry name" value="Prepilin_pept_A24_N"/>
</dbReference>
<dbReference type="Proteomes" id="UP001227101">
    <property type="component" value="Chromosome"/>
</dbReference>
<name>A0ABY8XF15_9PSEU</name>
<dbReference type="PANTHER" id="PTHR30487">
    <property type="entry name" value="TYPE 4 PREPILIN-LIKE PROTEINS LEADER PEPTIDE-PROCESSING ENZYME"/>
    <property type="match status" value="1"/>
</dbReference>
<comment type="catalytic activity">
    <reaction evidence="9">
        <text>Typically cleaves a -Gly-|-Phe- bond to release an N-terminal, basic peptide of 5-8 residues from type IV prepilin, and then N-methylates the new N-terminal amino group, the methyl donor being S-adenosyl-L-methionine.</text>
        <dbReference type="EC" id="3.4.23.43"/>
    </reaction>
</comment>
<comment type="function">
    <text evidence="9">Plays an essential role in type IV pili and type II pseudopili formation by proteolytically removing the leader sequence from substrate proteins and subsequently monomethylating the alpha-amino group of the newly exposed N-terminal phenylalanine.</text>
</comment>
<keyword evidence="6 10" id="KW-1133">Transmembrane helix</keyword>
<dbReference type="PANTHER" id="PTHR30487:SF0">
    <property type="entry name" value="PREPILIN LEADER PEPTIDASE_N-METHYLTRANSFERASE-RELATED"/>
    <property type="match status" value="1"/>
</dbReference>
<evidence type="ECO:0000256" key="10">
    <source>
        <dbReference type="SAM" id="Phobius"/>
    </source>
</evidence>
<dbReference type="PRINTS" id="PR00864">
    <property type="entry name" value="PREPILNPTASE"/>
</dbReference>
<evidence type="ECO:0000259" key="12">
    <source>
        <dbReference type="Pfam" id="PF06750"/>
    </source>
</evidence>
<gene>
    <name evidence="13" type="ORF">QP939_35915</name>
</gene>
<feature type="transmembrane region" description="Helical" evidence="10">
    <location>
        <begin position="147"/>
        <end position="169"/>
    </location>
</feature>
<comment type="similarity">
    <text evidence="2 8">Belongs to the peptidase A24 family.</text>
</comment>
<keyword evidence="9" id="KW-0511">Multifunctional enzyme</keyword>
<dbReference type="EMBL" id="CP127173">
    <property type="protein sequence ID" value="WIV54224.1"/>
    <property type="molecule type" value="Genomic_DNA"/>
</dbReference>
<evidence type="ECO:0000313" key="13">
    <source>
        <dbReference type="EMBL" id="WIV54224.1"/>
    </source>
</evidence>
<organism evidence="13 14">
    <name type="scientific">Amycolatopsis nalaikhensis</name>
    <dbReference type="NCBI Taxonomy" id="715472"/>
    <lineage>
        <taxon>Bacteria</taxon>
        <taxon>Bacillati</taxon>
        <taxon>Actinomycetota</taxon>
        <taxon>Actinomycetes</taxon>
        <taxon>Pseudonocardiales</taxon>
        <taxon>Pseudonocardiaceae</taxon>
        <taxon>Amycolatopsis</taxon>
    </lineage>
</organism>
<dbReference type="EC" id="3.4.23.43" evidence="9"/>
<evidence type="ECO:0000256" key="5">
    <source>
        <dbReference type="ARBA" id="ARBA00022692"/>
    </source>
</evidence>